<reference evidence="3 4" key="1">
    <citation type="submission" date="2017-12" db="EMBL/GenBank/DDBJ databases">
        <title>Taxonomic description and draft genome of Pradoshia cofamensis Gen. nov., sp. nov., a thermotolerant bacillale isolated from anterior gut of earthworm Eisenia fetida.</title>
        <authorList>
            <person name="Saha T."/>
            <person name="Chakraborty R."/>
        </authorList>
    </citation>
    <scope>NUCLEOTIDE SEQUENCE [LARGE SCALE GENOMIC DNA]</scope>
    <source>
        <strain evidence="3 4">EAG3</strain>
    </source>
</reference>
<dbReference type="EMBL" id="PKOZ01000006">
    <property type="protein sequence ID" value="PQD95059.1"/>
    <property type="molecule type" value="Genomic_DNA"/>
</dbReference>
<dbReference type="PRINTS" id="PR00080">
    <property type="entry name" value="SDRFAMILY"/>
</dbReference>
<dbReference type="PROSITE" id="PS00061">
    <property type="entry name" value="ADH_SHORT"/>
    <property type="match status" value="1"/>
</dbReference>
<dbReference type="Proteomes" id="UP000239663">
    <property type="component" value="Unassembled WGS sequence"/>
</dbReference>
<dbReference type="OrthoDB" id="9775296at2"/>
<organism evidence="3 4">
    <name type="scientific">Pradoshia eiseniae</name>
    <dbReference type="NCBI Taxonomy" id="2064768"/>
    <lineage>
        <taxon>Bacteria</taxon>
        <taxon>Bacillati</taxon>
        <taxon>Bacillota</taxon>
        <taxon>Bacilli</taxon>
        <taxon>Bacillales</taxon>
        <taxon>Bacillaceae</taxon>
        <taxon>Pradoshia</taxon>
    </lineage>
</organism>
<dbReference type="InterPro" id="IPR036291">
    <property type="entry name" value="NAD(P)-bd_dom_sf"/>
</dbReference>
<dbReference type="InterPro" id="IPR020904">
    <property type="entry name" value="Sc_DH/Rdtase_CS"/>
</dbReference>
<protein>
    <submittedName>
        <fullName evidence="3">3-oxoacyl-ACP reductase</fullName>
    </submittedName>
</protein>
<dbReference type="Gene3D" id="3.40.50.720">
    <property type="entry name" value="NAD(P)-binding Rossmann-like Domain"/>
    <property type="match status" value="1"/>
</dbReference>
<dbReference type="PANTHER" id="PTHR42760">
    <property type="entry name" value="SHORT-CHAIN DEHYDROGENASES/REDUCTASES FAMILY MEMBER"/>
    <property type="match status" value="1"/>
</dbReference>
<dbReference type="Pfam" id="PF00106">
    <property type="entry name" value="adh_short"/>
    <property type="match status" value="1"/>
</dbReference>
<keyword evidence="4" id="KW-1185">Reference proteome</keyword>
<gene>
    <name evidence="3" type="ORF">CYL18_12085</name>
</gene>
<evidence type="ECO:0000313" key="4">
    <source>
        <dbReference type="Proteomes" id="UP000239663"/>
    </source>
</evidence>
<comment type="caution">
    <text evidence="3">The sequence shown here is derived from an EMBL/GenBank/DDBJ whole genome shotgun (WGS) entry which is preliminary data.</text>
</comment>
<dbReference type="RefSeq" id="WP_104849764.1">
    <property type="nucleotide sequence ID" value="NZ_PKOZ01000006.1"/>
</dbReference>
<sequence length="239" mass="25911">MKTIMITGGSKGLGRALTHAFLRRGDNVAVCARGEDGLESLRSETKRLAGKLLAVAADVSIERDVERFISLAEQKFGRIDVLINNAAILGPSPMPLLLDYPTCDFLEVLKANIASPFMVTKRVLPGMLVNGSGSVINITSEAGAIGYAGWGAYGISKFGVEGLTETWADELTETAIRMNMVDPGSMDTEMHQLAVPERDYSLPKPDEHLDVFLYLASDASLGVNGKRFEAQEFHLEGEY</sequence>
<evidence type="ECO:0000313" key="3">
    <source>
        <dbReference type="EMBL" id="PQD95059.1"/>
    </source>
</evidence>
<dbReference type="SUPFAM" id="SSF51735">
    <property type="entry name" value="NAD(P)-binding Rossmann-fold domains"/>
    <property type="match status" value="1"/>
</dbReference>
<dbReference type="PRINTS" id="PR00081">
    <property type="entry name" value="GDHRDH"/>
</dbReference>
<dbReference type="CDD" id="cd05233">
    <property type="entry name" value="SDR_c"/>
    <property type="match status" value="1"/>
</dbReference>
<evidence type="ECO:0000256" key="2">
    <source>
        <dbReference type="RuleBase" id="RU000363"/>
    </source>
</evidence>
<comment type="similarity">
    <text evidence="1 2">Belongs to the short-chain dehydrogenases/reductases (SDR) family.</text>
</comment>
<evidence type="ECO:0000256" key="1">
    <source>
        <dbReference type="ARBA" id="ARBA00006484"/>
    </source>
</evidence>
<proteinExistence type="inferred from homology"/>
<name>A0A2S7MZ66_9BACI</name>
<dbReference type="AlphaFoldDB" id="A0A2S7MZ66"/>
<dbReference type="InterPro" id="IPR002347">
    <property type="entry name" value="SDR_fam"/>
</dbReference>
<accession>A0A2S7MZ66</accession>
<dbReference type="GO" id="GO:0016616">
    <property type="term" value="F:oxidoreductase activity, acting on the CH-OH group of donors, NAD or NADP as acceptor"/>
    <property type="evidence" value="ECO:0007669"/>
    <property type="project" value="TreeGrafter"/>
</dbReference>